<keyword evidence="3" id="KW-1185">Reference proteome</keyword>
<dbReference type="RefSeq" id="WP_321565509.1">
    <property type="nucleotide sequence ID" value="NZ_CP139558.1"/>
</dbReference>
<gene>
    <name evidence="2" type="ORF">SNE25_12885</name>
</gene>
<organism evidence="2 3">
    <name type="scientific">Mucilaginibacter sabulilitoris</name>
    <dbReference type="NCBI Taxonomy" id="1173583"/>
    <lineage>
        <taxon>Bacteria</taxon>
        <taxon>Pseudomonadati</taxon>
        <taxon>Bacteroidota</taxon>
        <taxon>Sphingobacteriia</taxon>
        <taxon>Sphingobacteriales</taxon>
        <taxon>Sphingobacteriaceae</taxon>
        <taxon>Mucilaginibacter</taxon>
    </lineage>
</organism>
<dbReference type="Proteomes" id="UP001324380">
    <property type="component" value="Chromosome"/>
</dbReference>
<evidence type="ECO:0000313" key="3">
    <source>
        <dbReference type="Proteomes" id="UP001324380"/>
    </source>
</evidence>
<evidence type="ECO:0000313" key="2">
    <source>
        <dbReference type="EMBL" id="WPU96415.1"/>
    </source>
</evidence>
<dbReference type="EMBL" id="CP139558">
    <property type="protein sequence ID" value="WPU96415.1"/>
    <property type="molecule type" value="Genomic_DNA"/>
</dbReference>
<name>A0ABZ0TZ87_9SPHI</name>
<accession>A0ABZ0TZ87</accession>
<keyword evidence="1" id="KW-1133">Transmembrane helix</keyword>
<evidence type="ECO:0000256" key="1">
    <source>
        <dbReference type="SAM" id="Phobius"/>
    </source>
</evidence>
<reference evidence="2 3" key="1">
    <citation type="submission" date="2023-11" db="EMBL/GenBank/DDBJ databases">
        <title>Analysis of the Genomes of Mucilaginibacter gossypii cycad 4 and M. sabulilitoris SNA2: microbes with the potential for plant growth promotion.</title>
        <authorList>
            <person name="Hirsch A.M."/>
            <person name="Humm E."/>
            <person name="Rubbi M."/>
            <person name="Del Vecchio G."/>
            <person name="Ha S.M."/>
            <person name="Pellegrini M."/>
            <person name="Gunsalus R.P."/>
        </authorList>
    </citation>
    <scope>NUCLEOTIDE SEQUENCE [LARGE SCALE GENOMIC DNA]</scope>
    <source>
        <strain evidence="2 3">SNA2</strain>
    </source>
</reference>
<protein>
    <submittedName>
        <fullName evidence="2">Uncharacterized protein</fullName>
    </submittedName>
</protein>
<proteinExistence type="predicted"/>
<feature type="transmembrane region" description="Helical" evidence="1">
    <location>
        <begin position="49"/>
        <end position="73"/>
    </location>
</feature>
<keyword evidence="1" id="KW-0472">Membrane</keyword>
<sequence>MPLPSLMRPYLRSGLLLPTKPQAAQQTPARRLATRDPNRSVSLRFTSRFYAPTGWLAFAFFSFINGGFIFRLIGFPTISVS</sequence>
<keyword evidence="1" id="KW-0812">Transmembrane</keyword>